<evidence type="ECO:0000313" key="2">
    <source>
        <dbReference type="EMBL" id="CAA9589743.1"/>
    </source>
</evidence>
<dbReference type="EMBL" id="CADCWN010000382">
    <property type="protein sequence ID" value="CAA9589743.1"/>
    <property type="molecule type" value="Genomic_DNA"/>
</dbReference>
<feature type="compositionally biased region" description="Basic and acidic residues" evidence="1">
    <location>
        <begin position="113"/>
        <end position="124"/>
    </location>
</feature>
<dbReference type="AlphaFoldDB" id="A0A6J4VVY6"/>
<feature type="region of interest" description="Disordered" evidence="1">
    <location>
        <begin position="112"/>
        <end position="140"/>
    </location>
</feature>
<feature type="region of interest" description="Disordered" evidence="1">
    <location>
        <begin position="1"/>
        <end position="76"/>
    </location>
</feature>
<reference evidence="2" key="1">
    <citation type="submission" date="2020-02" db="EMBL/GenBank/DDBJ databases">
        <authorList>
            <person name="Meier V. D."/>
        </authorList>
    </citation>
    <scope>NUCLEOTIDE SEQUENCE</scope>
    <source>
        <strain evidence="2">AVDCRST_MAG18</strain>
    </source>
</reference>
<accession>A0A6J4VVY6</accession>
<gene>
    <name evidence="2" type="ORF">AVDCRST_MAG18-4733</name>
</gene>
<name>A0A6J4VVY6_9BACT</name>
<sequence>VRNDDGKSDHAGGGDRRDGRPAVRGSGRPAGVSDPGWGQRGLRHPGRALQAPGLRPGVPPPRERDRCRGRRTGNVRARLHPSHLLSAGQPIRFLAPLDHVALVHRLPPAATRDLARRRGDRRGGDALTEQPGGSPGSAGAEIRAQARGAGMAGKFAGPVPLGFGAALLARSLLCRDQRDDRPAGLDDPDATLPRPPTPEQEPRDQQPTLPGDGAV</sequence>
<feature type="compositionally biased region" description="Basic and acidic residues" evidence="1">
    <location>
        <begin position="1"/>
        <end position="21"/>
    </location>
</feature>
<feature type="non-terminal residue" evidence="2">
    <location>
        <position position="1"/>
    </location>
</feature>
<feature type="region of interest" description="Disordered" evidence="1">
    <location>
        <begin position="178"/>
        <end position="215"/>
    </location>
</feature>
<organism evidence="2">
    <name type="scientific">uncultured Thermomicrobiales bacterium</name>
    <dbReference type="NCBI Taxonomy" id="1645740"/>
    <lineage>
        <taxon>Bacteria</taxon>
        <taxon>Pseudomonadati</taxon>
        <taxon>Thermomicrobiota</taxon>
        <taxon>Thermomicrobia</taxon>
        <taxon>Thermomicrobiales</taxon>
        <taxon>environmental samples</taxon>
    </lineage>
</organism>
<evidence type="ECO:0000256" key="1">
    <source>
        <dbReference type="SAM" id="MobiDB-lite"/>
    </source>
</evidence>
<feature type="non-terminal residue" evidence="2">
    <location>
        <position position="215"/>
    </location>
</feature>
<feature type="compositionally biased region" description="Basic residues" evidence="1">
    <location>
        <begin position="67"/>
        <end position="76"/>
    </location>
</feature>
<protein>
    <submittedName>
        <fullName evidence="2">Uncharacterized protein</fullName>
    </submittedName>
</protein>
<proteinExistence type="predicted"/>